<dbReference type="InterPro" id="IPR012337">
    <property type="entry name" value="RNaseH-like_sf"/>
</dbReference>
<evidence type="ECO:0000256" key="4">
    <source>
        <dbReference type="ARBA" id="ARBA00022722"/>
    </source>
</evidence>
<dbReference type="Pfam" id="PF17917">
    <property type="entry name" value="RT_RNaseH"/>
    <property type="match status" value="1"/>
</dbReference>
<evidence type="ECO:0000256" key="8">
    <source>
        <dbReference type="SAM" id="MobiDB-lite"/>
    </source>
</evidence>
<protein>
    <recommendedName>
        <fullName evidence="1">RNA-directed DNA polymerase</fullName>
        <ecNumber evidence="1">2.7.7.49</ecNumber>
    </recommendedName>
</protein>
<evidence type="ECO:0000256" key="3">
    <source>
        <dbReference type="ARBA" id="ARBA00022695"/>
    </source>
</evidence>
<dbReference type="GO" id="GO:0005634">
    <property type="term" value="C:nucleus"/>
    <property type="evidence" value="ECO:0007669"/>
    <property type="project" value="UniProtKB-ARBA"/>
</dbReference>
<dbReference type="InterPro" id="IPR041588">
    <property type="entry name" value="Integrase_H2C2"/>
</dbReference>
<feature type="region of interest" description="Disordered" evidence="8">
    <location>
        <begin position="84"/>
        <end position="107"/>
    </location>
</feature>
<evidence type="ECO:0000313" key="10">
    <source>
        <dbReference type="EMBL" id="OMH80180.1"/>
    </source>
</evidence>
<dbReference type="GO" id="GO:0004519">
    <property type="term" value="F:endonuclease activity"/>
    <property type="evidence" value="ECO:0007669"/>
    <property type="project" value="UniProtKB-KW"/>
</dbReference>
<dbReference type="CDD" id="cd09274">
    <property type="entry name" value="RNase_HI_RT_Ty3"/>
    <property type="match status" value="1"/>
</dbReference>
<feature type="region of interest" description="Disordered" evidence="8">
    <location>
        <begin position="18"/>
        <end position="50"/>
    </location>
</feature>
<dbReference type="CDD" id="cd00303">
    <property type="entry name" value="retropepsin_like"/>
    <property type="match status" value="1"/>
</dbReference>
<dbReference type="GO" id="GO:0015074">
    <property type="term" value="P:DNA integration"/>
    <property type="evidence" value="ECO:0007669"/>
    <property type="project" value="InterPro"/>
</dbReference>
<dbReference type="InterPro" id="IPR043502">
    <property type="entry name" value="DNA/RNA_pol_sf"/>
</dbReference>
<evidence type="ECO:0000313" key="11">
    <source>
        <dbReference type="Proteomes" id="UP000188320"/>
    </source>
</evidence>
<dbReference type="SUPFAM" id="SSF50630">
    <property type="entry name" value="Acid proteases"/>
    <property type="match status" value="1"/>
</dbReference>
<dbReference type="SUPFAM" id="SSF53098">
    <property type="entry name" value="Ribonuclease H-like"/>
    <property type="match status" value="1"/>
</dbReference>
<name>A0A1R1PGS7_ZANCU</name>
<dbReference type="OrthoDB" id="2232212at2759"/>
<evidence type="ECO:0000259" key="9">
    <source>
        <dbReference type="PROSITE" id="PS50994"/>
    </source>
</evidence>
<dbReference type="GO" id="GO:0003964">
    <property type="term" value="F:RNA-directed DNA polymerase activity"/>
    <property type="evidence" value="ECO:0007669"/>
    <property type="project" value="UniProtKB-KW"/>
</dbReference>
<dbReference type="EC" id="2.7.7.49" evidence="1"/>
<dbReference type="InterPro" id="IPR043128">
    <property type="entry name" value="Rev_trsase/Diguanyl_cyclase"/>
</dbReference>
<dbReference type="Gene3D" id="3.30.70.270">
    <property type="match status" value="1"/>
</dbReference>
<dbReference type="AlphaFoldDB" id="A0A1R1PGS7"/>
<comment type="caution">
    <text evidence="10">The sequence shown here is derived from an EMBL/GenBank/DDBJ whole genome shotgun (WGS) entry which is preliminary data.</text>
</comment>
<dbReference type="PANTHER" id="PTHR37984:SF5">
    <property type="entry name" value="PROTEIN NYNRIN-LIKE"/>
    <property type="match status" value="1"/>
</dbReference>
<dbReference type="PROSITE" id="PS50994">
    <property type="entry name" value="INTEGRASE"/>
    <property type="match status" value="1"/>
</dbReference>
<dbReference type="GO" id="GO:0003676">
    <property type="term" value="F:nucleic acid binding"/>
    <property type="evidence" value="ECO:0007669"/>
    <property type="project" value="InterPro"/>
</dbReference>
<dbReference type="InterPro" id="IPR041373">
    <property type="entry name" value="RT_RNaseH"/>
</dbReference>
<dbReference type="InterPro" id="IPR036397">
    <property type="entry name" value="RNaseH_sf"/>
</dbReference>
<dbReference type="Gene3D" id="2.40.70.10">
    <property type="entry name" value="Acid Proteases"/>
    <property type="match status" value="1"/>
</dbReference>
<accession>A0A1R1PGS7</accession>
<dbReference type="Pfam" id="PF17921">
    <property type="entry name" value="Integrase_H2C2"/>
    <property type="match status" value="1"/>
</dbReference>
<dbReference type="FunFam" id="3.30.70.270:FF:000026">
    <property type="entry name" value="Transposon Ty3-G Gag-Pol polyprotein"/>
    <property type="match status" value="1"/>
</dbReference>
<dbReference type="Proteomes" id="UP000188320">
    <property type="component" value="Unassembled WGS sequence"/>
</dbReference>
<keyword evidence="6" id="KW-0378">Hydrolase</keyword>
<organism evidence="10 11">
    <name type="scientific">Zancudomyces culisetae</name>
    <name type="common">Gut fungus</name>
    <name type="synonym">Smittium culisetae</name>
    <dbReference type="NCBI Taxonomy" id="1213189"/>
    <lineage>
        <taxon>Eukaryota</taxon>
        <taxon>Fungi</taxon>
        <taxon>Fungi incertae sedis</taxon>
        <taxon>Zoopagomycota</taxon>
        <taxon>Kickxellomycotina</taxon>
        <taxon>Harpellomycetes</taxon>
        <taxon>Harpellales</taxon>
        <taxon>Legeriomycetaceae</taxon>
        <taxon>Zancudomyces</taxon>
    </lineage>
</organism>
<keyword evidence="3" id="KW-0548">Nucleotidyltransferase</keyword>
<dbReference type="Pfam" id="PF13975">
    <property type="entry name" value="gag-asp_proteas"/>
    <property type="match status" value="1"/>
</dbReference>
<evidence type="ECO:0000256" key="6">
    <source>
        <dbReference type="ARBA" id="ARBA00022801"/>
    </source>
</evidence>
<dbReference type="InterPro" id="IPR001584">
    <property type="entry name" value="Integrase_cat-core"/>
</dbReference>
<dbReference type="InterPro" id="IPR021109">
    <property type="entry name" value="Peptidase_aspartic_dom_sf"/>
</dbReference>
<dbReference type="InterPro" id="IPR050951">
    <property type="entry name" value="Retrovirus_Pol_polyprotein"/>
</dbReference>
<feature type="domain" description="Integrase catalytic" evidence="9">
    <location>
        <begin position="822"/>
        <end position="918"/>
    </location>
</feature>
<evidence type="ECO:0000256" key="2">
    <source>
        <dbReference type="ARBA" id="ARBA00022679"/>
    </source>
</evidence>
<sequence length="1071" mass="122438">MIDIQDRPVERSEVLAVARQTAQTKPEKPYSRAASYTRIVPRAEGTNQVRPRTVEMLVDKEMEETPAKQKVTAKDKVNAVAKPVGKVMSSKTQSEEENGQGSQRVRSKGVLKMAEGIEPFSLKEQLAKWRPDISLPQLMEISPSLTTEMSNLCKRTKNAELNEIRLEVPRITNCKIMVKIFDNEFCAVVDTGAACSVATPSLLDEWGLIAEEESDQIIVTADGKRHYSLGRVNEVPLIIGRYQFQVNVTIMERSDNTLILGTDWLLEHQAHIDLKSSEMRLPIGNMMLIVPLYTTSGNASEEFETSEVYYMIKAPSIEQTTEEGYEDKRFEEMLEKNVDLFAEEIDDLTQTHVTEHRIVLNESTPIKQKPYRIPHHLLQQVRNELKTMETNGVISPCVSEWCSPVVAVWKKNEKLRMKRLEYLGHVISTEGISTSPSKISAMMETKEPTSVKELQAFLGLTGYYRKFVVGYATTVAPLLKLLKKNCVWSWTEECSGAVKELKDKLCEAPTLSHPDWNREFIVTTDASVQGVGAILSQQFQEGERPISYVSRITNQHEKNYSVSHLEGLAVIWAVSKFKYYLYGKHFVIRKDHKSLIQLFNSKDITGRVARWAMILRNYDYTIVHIKGKSNPADALSRLDGQKDKSTEEAIDVFAMDYLYYSAIKDYLENYNYPSGADEGFRKKLRNKASKYILKDELLYRKSKGVLKEVLHEKNIKESIKKIHEESHLGIENTWRVAAQKYSGEGLYEVVKRVVMECLNCQYYKGNREKRSKLNPIVGREPFEIFGLDAVGPINPVSASGNRFILTGIDYLTKWPVAQANFGVPKQIITDRGSGFLGDVALKVYEFLQIRHTPTTSYRPQSNGQVERLNQTLKNVLVKQCMHDKENWDAYLWKSLLAVRTMRNRVTQLSPAELLYGVKLTTPTIWTPPPEVDNFDMAIKERIENIKTDIEELRGIGLENSIKAKEKAKIIYDKRVVEFRFKVNDLVMKANEQQLSKLERLWEGPYKVERVLRYGTYVISDNEGNRDLVHGDMLKAFHYSQFMVPEVSVTLKSKLKRFRERVSPISGRGSVV</sequence>
<dbReference type="SUPFAM" id="SSF56672">
    <property type="entry name" value="DNA/RNA polymerases"/>
    <property type="match status" value="1"/>
</dbReference>
<dbReference type="Gene3D" id="3.10.10.10">
    <property type="entry name" value="HIV Type 1 Reverse Transcriptase, subunit A, domain 1"/>
    <property type="match status" value="1"/>
</dbReference>
<evidence type="ECO:0000256" key="1">
    <source>
        <dbReference type="ARBA" id="ARBA00012493"/>
    </source>
</evidence>
<dbReference type="GO" id="GO:0016787">
    <property type="term" value="F:hydrolase activity"/>
    <property type="evidence" value="ECO:0007669"/>
    <property type="project" value="UniProtKB-KW"/>
</dbReference>
<keyword evidence="5" id="KW-0255">Endonuclease</keyword>
<keyword evidence="7" id="KW-0695">RNA-directed DNA polymerase</keyword>
<dbReference type="Gene3D" id="1.10.340.70">
    <property type="match status" value="1"/>
</dbReference>
<proteinExistence type="predicted"/>
<gene>
    <name evidence="10" type="ORF">AX774_g6390</name>
</gene>
<dbReference type="Gene3D" id="3.30.420.10">
    <property type="entry name" value="Ribonuclease H-like superfamily/Ribonuclease H"/>
    <property type="match status" value="1"/>
</dbReference>
<dbReference type="EMBL" id="LSSK01001277">
    <property type="protein sequence ID" value="OMH80180.1"/>
    <property type="molecule type" value="Genomic_DNA"/>
</dbReference>
<reference evidence="11" key="1">
    <citation type="submission" date="2017-01" db="EMBL/GenBank/DDBJ databases">
        <authorList>
            <person name="Wang Y."/>
            <person name="White M."/>
            <person name="Kvist S."/>
            <person name="Moncalvo J.-M."/>
        </authorList>
    </citation>
    <scope>NUCLEOTIDE SEQUENCE [LARGE SCALE GENOMIC DNA]</scope>
    <source>
        <strain evidence="11">COL-18-3</strain>
    </source>
</reference>
<dbReference type="PANTHER" id="PTHR37984">
    <property type="entry name" value="PROTEIN CBG26694"/>
    <property type="match status" value="1"/>
</dbReference>
<keyword evidence="2" id="KW-0808">Transferase</keyword>
<evidence type="ECO:0000256" key="7">
    <source>
        <dbReference type="ARBA" id="ARBA00022918"/>
    </source>
</evidence>
<evidence type="ECO:0000256" key="5">
    <source>
        <dbReference type="ARBA" id="ARBA00022759"/>
    </source>
</evidence>
<keyword evidence="4" id="KW-0540">Nuclease</keyword>
<keyword evidence="11" id="KW-1185">Reference proteome</keyword>